<accession>A0A6A6SXF8</accession>
<dbReference type="OrthoDB" id="27214at2759"/>
<dbReference type="InterPro" id="IPR052766">
    <property type="entry name" value="S41A_metabolite_peptidase"/>
</dbReference>
<dbReference type="Pfam" id="PF23658">
    <property type="entry name" value="PDZ_CPAF_rel"/>
    <property type="match status" value="1"/>
</dbReference>
<dbReference type="InterPro" id="IPR056186">
    <property type="entry name" value="PDZ_CPAF-rel"/>
</dbReference>
<feature type="signal peptide" evidence="1">
    <location>
        <begin position="1"/>
        <end position="18"/>
    </location>
</feature>
<gene>
    <name evidence="4" type="ORF">K491DRAFT_681348</name>
</gene>
<evidence type="ECO:0000259" key="3">
    <source>
        <dbReference type="Pfam" id="PF23658"/>
    </source>
</evidence>
<dbReference type="PANTHER" id="PTHR37049:SF4">
    <property type="entry name" value="RHODANESE DOMAIN-CONTAINING PROTEIN"/>
    <property type="match status" value="1"/>
</dbReference>
<dbReference type="EMBL" id="MU004402">
    <property type="protein sequence ID" value="KAF2652419.1"/>
    <property type="molecule type" value="Genomic_DNA"/>
</dbReference>
<dbReference type="InterPro" id="IPR005151">
    <property type="entry name" value="Tail-specific_protease"/>
</dbReference>
<proteinExistence type="predicted"/>
<dbReference type="Proteomes" id="UP000799324">
    <property type="component" value="Unassembled WGS sequence"/>
</dbReference>
<dbReference type="SUPFAM" id="SSF52096">
    <property type="entry name" value="ClpP/crotonase"/>
    <property type="match status" value="1"/>
</dbReference>
<evidence type="ECO:0000256" key="1">
    <source>
        <dbReference type="SAM" id="SignalP"/>
    </source>
</evidence>
<organism evidence="4 5">
    <name type="scientific">Lophiostoma macrostomum CBS 122681</name>
    <dbReference type="NCBI Taxonomy" id="1314788"/>
    <lineage>
        <taxon>Eukaryota</taxon>
        <taxon>Fungi</taxon>
        <taxon>Dikarya</taxon>
        <taxon>Ascomycota</taxon>
        <taxon>Pezizomycotina</taxon>
        <taxon>Dothideomycetes</taxon>
        <taxon>Pleosporomycetidae</taxon>
        <taxon>Pleosporales</taxon>
        <taxon>Lophiostomataceae</taxon>
        <taxon>Lophiostoma</taxon>
    </lineage>
</organism>
<dbReference type="AlphaFoldDB" id="A0A6A6SXF8"/>
<feature type="domain" description="CPAF-like PDZ" evidence="3">
    <location>
        <begin position="177"/>
        <end position="303"/>
    </location>
</feature>
<evidence type="ECO:0000313" key="5">
    <source>
        <dbReference type="Proteomes" id="UP000799324"/>
    </source>
</evidence>
<name>A0A6A6SXF8_9PLEO</name>
<dbReference type="PANTHER" id="PTHR37049">
    <property type="entry name" value="PEPTIDASE S41 FAMILY PROTEIN"/>
    <property type="match status" value="1"/>
</dbReference>
<evidence type="ECO:0000259" key="2">
    <source>
        <dbReference type="Pfam" id="PF03572"/>
    </source>
</evidence>
<dbReference type="GO" id="GO:0008236">
    <property type="term" value="F:serine-type peptidase activity"/>
    <property type="evidence" value="ECO:0007669"/>
    <property type="project" value="InterPro"/>
</dbReference>
<evidence type="ECO:0000313" key="4">
    <source>
        <dbReference type="EMBL" id="KAF2652419.1"/>
    </source>
</evidence>
<keyword evidence="1" id="KW-0732">Signal</keyword>
<feature type="chain" id="PRO_5025410037" evidence="1">
    <location>
        <begin position="19"/>
        <end position="769"/>
    </location>
</feature>
<reference evidence="4" key="1">
    <citation type="journal article" date="2020" name="Stud. Mycol.">
        <title>101 Dothideomycetes genomes: a test case for predicting lifestyles and emergence of pathogens.</title>
        <authorList>
            <person name="Haridas S."/>
            <person name="Albert R."/>
            <person name="Binder M."/>
            <person name="Bloem J."/>
            <person name="Labutti K."/>
            <person name="Salamov A."/>
            <person name="Andreopoulos B."/>
            <person name="Baker S."/>
            <person name="Barry K."/>
            <person name="Bills G."/>
            <person name="Bluhm B."/>
            <person name="Cannon C."/>
            <person name="Castanera R."/>
            <person name="Culley D."/>
            <person name="Daum C."/>
            <person name="Ezra D."/>
            <person name="Gonzalez J."/>
            <person name="Henrissat B."/>
            <person name="Kuo A."/>
            <person name="Liang C."/>
            <person name="Lipzen A."/>
            <person name="Lutzoni F."/>
            <person name="Magnuson J."/>
            <person name="Mondo S."/>
            <person name="Nolan M."/>
            <person name="Ohm R."/>
            <person name="Pangilinan J."/>
            <person name="Park H.-J."/>
            <person name="Ramirez L."/>
            <person name="Alfaro M."/>
            <person name="Sun H."/>
            <person name="Tritt A."/>
            <person name="Yoshinaga Y."/>
            <person name="Zwiers L.-H."/>
            <person name="Turgeon B."/>
            <person name="Goodwin S."/>
            <person name="Spatafora J."/>
            <person name="Crous P."/>
            <person name="Grigoriev I."/>
        </authorList>
    </citation>
    <scope>NUCLEOTIDE SEQUENCE</scope>
    <source>
        <strain evidence="4">CBS 122681</strain>
    </source>
</reference>
<dbReference type="Pfam" id="PF03572">
    <property type="entry name" value="Peptidase_S41"/>
    <property type="match status" value="1"/>
</dbReference>
<dbReference type="InterPro" id="IPR029045">
    <property type="entry name" value="ClpP/crotonase-like_dom_sf"/>
</dbReference>
<feature type="domain" description="Tail specific protease" evidence="2">
    <location>
        <begin position="370"/>
        <end position="578"/>
    </location>
</feature>
<keyword evidence="5" id="KW-1185">Reference proteome</keyword>
<dbReference type="Gene3D" id="3.90.226.10">
    <property type="entry name" value="2-enoyl-CoA Hydratase, Chain A, domain 1"/>
    <property type="match status" value="1"/>
</dbReference>
<sequence length="769" mass="82651">MLSSAMLALVGLVTLATATPVAPAVPRALPQALPGTGPIYPRQSNATAPCAQASAAYYQNNAGVVFVPNIDAKLAYDCLKSVPLNVSSAKTLLKALPPFLEWQSTIKGLKNPPPEYAAKVQPPIDILGGIEQIAADIDAGKYTGEYDFGFDLYNLITSSHDGHFNYIPDSVGIIFAFGRPVPLVSVSEDGQKLPSVFAFNDVLGLQFKNISYTPSPVTQIDGMDIEEFVENWAQYGSLQDRDALYNNVFYSLAQVSIGSLGSGTGSFTGGGRGRFIYPGPTTTLTFANGTNYTMSNYARVLTPLKNVETGEDLAKKFFYGSSDSALVQDKVVGTSSQSPTTATVGYPKPIVPGPGNLINGFYLSGSGYNDVAVLQVPNFVASGAYEVGFQNTTKQFLAKAVADGKKKLIIDVQANGGGTILQGYDMFKQLFPSLDPYGAYRIRATDEIDLIGQAFSEYGSKVPRALSNNGTVQTVQMSVFDYETDMQVDEKPFTSWDDKFGGPIWVVVDWFTKTARWNLSDVYIENQGGIDITGYGPLANASSNAPPFAPENIVLLTDGYCASTCTIFSELITKQGGVKTIALGGRRNENPIQAIGGVKGVNNYAFSFINLFARLALQYAPTRNLAAYNASKLPDLAYPPNVVFNRATGSPGVNFRDGLPMNDSGVALQFIYEEADCRLYWTPEMVTDASATWKAAADAQWGNSGKCIGGKAYDRRRASQATTSLKSSGLRAKTMSSSEADKHIAAFHDTFSLETDCSNDFKSDGFMNP</sequence>
<protein>
    <submittedName>
        <fullName evidence="4">Uncharacterized protein</fullName>
    </submittedName>
</protein>
<dbReference type="GO" id="GO:0006508">
    <property type="term" value="P:proteolysis"/>
    <property type="evidence" value="ECO:0007669"/>
    <property type="project" value="InterPro"/>
</dbReference>